<sequence length="162" mass="17189">MTDQPADRIQPQGPSPEVLAELDRLDAACKAAPTDMDAQIRLWQAVAGLEHWVFINRGTAEQPRPYALAAQAGQMLCVYSSAERAQTAAVANGLVQAGEPVPLFQIPLPAAIDWALALGERGVAGVTGVTVDYPQLGAWCPLPNLVRLRQDRTPQGGSAPAQ</sequence>
<gene>
    <name evidence="1" type="ORF">N1028_08250</name>
</gene>
<dbReference type="AlphaFoldDB" id="A0AA42BTI1"/>
<protein>
    <recommendedName>
        <fullName evidence="3">SseB protein N-terminal domain-containing protein</fullName>
    </recommendedName>
</protein>
<proteinExistence type="predicted"/>
<reference evidence="1" key="1">
    <citation type="submission" date="2022-08" db="EMBL/GenBank/DDBJ databases">
        <authorList>
            <person name="Deng Y."/>
            <person name="Han X.-F."/>
            <person name="Zhang Y.-Q."/>
        </authorList>
    </citation>
    <scope>NUCLEOTIDE SEQUENCE</scope>
    <source>
        <strain evidence="1">CPCC 203407</strain>
    </source>
</reference>
<organism evidence="1 2">
    <name type="scientific">Herbiconiux oxytropis</name>
    <dbReference type="NCBI Taxonomy" id="2970915"/>
    <lineage>
        <taxon>Bacteria</taxon>
        <taxon>Bacillati</taxon>
        <taxon>Actinomycetota</taxon>
        <taxon>Actinomycetes</taxon>
        <taxon>Micrococcales</taxon>
        <taxon>Microbacteriaceae</taxon>
        <taxon>Herbiconiux</taxon>
    </lineage>
</organism>
<dbReference type="EMBL" id="JANLCK010000003">
    <property type="protein sequence ID" value="MCS5725887.1"/>
    <property type="molecule type" value="Genomic_DNA"/>
</dbReference>
<evidence type="ECO:0000313" key="1">
    <source>
        <dbReference type="EMBL" id="MCS5725887.1"/>
    </source>
</evidence>
<name>A0AA42BTI1_9MICO</name>
<keyword evidence="2" id="KW-1185">Reference proteome</keyword>
<comment type="caution">
    <text evidence="1">The sequence shown here is derived from an EMBL/GenBank/DDBJ whole genome shotgun (WGS) entry which is preliminary data.</text>
</comment>
<dbReference type="Proteomes" id="UP001165587">
    <property type="component" value="Unassembled WGS sequence"/>
</dbReference>
<evidence type="ECO:0000313" key="2">
    <source>
        <dbReference type="Proteomes" id="UP001165587"/>
    </source>
</evidence>
<accession>A0AA42BTI1</accession>
<dbReference type="RefSeq" id="WP_259526475.1">
    <property type="nucleotide sequence ID" value="NZ_JANLCK010000003.1"/>
</dbReference>
<evidence type="ECO:0008006" key="3">
    <source>
        <dbReference type="Google" id="ProtNLM"/>
    </source>
</evidence>